<keyword evidence="1" id="KW-0732">Signal</keyword>
<dbReference type="EMBL" id="BFAZ01000009">
    <property type="protein sequence ID" value="GBF43894.1"/>
    <property type="molecule type" value="Genomic_DNA"/>
</dbReference>
<accession>A0A2P2DGY9</accession>
<dbReference type="Pfam" id="PF13205">
    <property type="entry name" value="Big_5"/>
    <property type="match status" value="1"/>
</dbReference>
<evidence type="ECO:0000259" key="2">
    <source>
        <dbReference type="Pfam" id="PF13205"/>
    </source>
</evidence>
<feature type="domain" description="SbsA Ig-like" evidence="2">
    <location>
        <begin position="178"/>
        <end position="267"/>
    </location>
</feature>
<sequence length="271" mass="29619">MNQKYSFLFRLISFSLLSFNLNCYFNPIINSILAPPESKDNNSFLGLLGFSGQSLLITGQIREPNGVAGVGLVLVPGKSFAPQSKSTNSGYVTDNGGRFYIPFQMGSIPFTVNKNGSYFFEFSLEVLGPQNIGFTTYGMPPGMEILGLGTVGPNEQGNFFELVQAYFINGSQLSLHQTNFGITPSTIYLEFNESPATVETDIITWMQNYVVFTPAPIAGYTSVTVSGNKIIMSGCEQLTSNTQHTIDFTSNIKSASGKSLSPTRYSFYFSL</sequence>
<comment type="caution">
    <text evidence="3">The sequence shown here is derived from an EMBL/GenBank/DDBJ whole genome shotgun (WGS) entry which is preliminary data.</text>
</comment>
<dbReference type="RefSeq" id="WP_108960745.1">
    <property type="nucleotide sequence ID" value="NZ_BFAZ01000009.1"/>
</dbReference>
<dbReference type="Proteomes" id="UP000245206">
    <property type="component" value="Unassembled WGS sequence"/>
</dbReference>
<gene>
    <name evidence="3" type="ORF">LPTSP2_31970</name>
</gene>
<evidence type="ECO:0000313" key="4">
    <source>
        <dbReference type="Proteomes" id="UP000245206"/>
    </source>
</evidence>
<dbReference type="OrthoDB" id="330286at2"/>
<evidence type="ECO:0000256" key="1">
    <source>
        <dbReference type="ARBA" id="ARBA00022729"/>
    </source>
</evidence>
<proteinExistence type="predicted"/>
<keyword evidence="4" id="KW-1185">Reference proteome</keyword>
<name>A0A2P2DGY9_9LEPT</name>
<organism evidence="3 4">
    <name type="scientific">Leptospira ellinghausenii</name>
    <dbReference type="NCBI Taxonomy" id="1917822"/>
    <lineage>
        <taxon>Bacteria</taxon>
        <taxon>Pseudomonadati</taxon>
        <taxon>Spirochaetota</taxon>
        <taxon>Spirochaetia</taxon>
        <taxon>Leptospirales</taxon>
        <taxon>Leptospiraceae</taxon>
        <taxon>Leptospira</taxon>
    </lineage>
</organism>
<dbReference type="AlphaFoldDB" id="A0A2P2DGY9"/>
<reference evidence="4" key="1">
    <citation type="journal article" date="2019" name="Microbiol. Immunol.">
        <title>Molecular and phenotypic characterization of Leptospira johnsonii sp. nov., Leptospira ellinghausenii sp. nov. and Leptospira ryugenii sp. nov. isolated from soil and water in Japan.</title>
        <authorList>
            <person name="Masuzawa T."/>
            <person name="Saito M."/>
            <person name="Nakao R."/>
            <person name="Nikaido Y."/>
            <person name="Matsumoto M."/>
            <person name="Ogawa M."/>
            <person name="Yokoyama M."/>
            <person name="Hidaka Y."/>
            <person name="Tomita J."/>
            <person name="Sakakibara K."/>
            <person name="Suzuki K."/>
            <person name="Yasuda S."/>
            <person name="Sato H."/>
            <person name="Yamaguchi M."/>
            <person name="Yoshida S.I."/>
            <person name="Koizumi N."/>
            <person name="Kawamura Y."/>
        </authorList>
    </citation>
    <scope>NUCLEOTIDE SEQUENCE [LARGE SCALE GENOMIC DNA]</scope>
    <source>
        <strain evidence="4">E18</strain>
    </source>
</reference>
<dbReference type="InterPro" id="IPR032812">
    <property type="entry name" value="SbsA_Ig"/>
</dbReference>
<evidence type="ECO:0000313" key="3">
    <source>
        <dbReference type="EMBL" id="GBF43894.1"/>
    </source>
</evidence>
<protein>
    <recommendedName>
        <fullName evidence="2">SbsA Ig-like domain-containing protein</fullName>
    </recommendedName>
</protein>